<keyword evidence="1" id="KW-1185">Reference proteome</keyword>
<evidence type="ECO:0000313" key="1">
    <source>
        <dbReference type="Proteomes" id="UP000887572"/>
    </source>
</evidence>
<dbReference type="WBParaSite" id="Gr19_v10_g6077.t1">
    <property type="protein sequence ID" value="Gr19_v10_g6077.t1"/>
    <property type="gene ID" value="Gr19_v10_g6077"/>
</dbReference>
<proteinExistence type="predicted"/>
<dbReference type="Proteomes" id="UP000887572">
    <property type="component" value="Unplaced"/>
</dbReference>
<sequence length="225" mass="25212">MDFLRLFPSSSCTFVANNHNNFAHQSPPQLLFSAYRNLGLLCYSSGEPNKLHLVIVASAASAPSSRTTTITTTATSSGKASVLFKRITSIVLSPKLPETAQFTELLVNTSGSRVALVGRRMIFVVELDTDFWHRPAALDGPDWVDHLRPEYYAKCDLLHVGLFVRKFPPSVLRVRWFEPASDFLEYFGKMPLTLPRLSSMLAVLFSDNVIRSVVQIIQTIWDFTT</sequence>
<reference evidence="2" key="1">
    <citation type="submission" date="2022-11" db="UniProtKB">
        <authorList>
            <consortium name="WormBaseParasite"/>
        </authorList>
    </citation>
    <scope>IDENTIFICATION</scope>
</reference>
<evidence type="ECO:0000313" key="2">
    <source>
        <dbReference type="WBParaSite" id="Gr19_v10_g6077.t1"/>
    </source>
</evidence>
<protein>
    <submittedName>
        <fullName evidence="2">Uncharacterized protein</fullName>
    </submittedName>
</protein>
<organism evidence="1 2">
    <name type="scientific">Globodera rostochiensis</name>
    <name type="common">Golden nematode worm</name>
    <name type="synonym">Heterodera rostochiensis</name>
    <dbReference type="NCBI Taxonomy" id="31243"/>
    <lineage>
        <taxon>Eukaryota</taxon>
        <taxon>Metazoa</taxon>
        <taxon>Ecdysozoa</taxon>
        <taxon>Nematoda</taxon>
        <taxon>Chromadorea</taxon>
        <taxon>Rhabditida</taxon>
        <taxon>Tylenchina</taxon>
        <taxon>Tylenchomorpha</taxon>
        <taxon>Tylenchoidea</taxon>
        <taxon>Heteroderidae</taxon>
        <taxon>Heteroderinae</taxon>
        <taxon>Globodera</taxon>
    </lineage>
</organism>
<dbReference type="AlphaFoldDB" id="A0A914HZD4"/>
<accession>A0A914HZD4</accession>
<name>A0A914HZD4_GLORO</name>